<dbReference type="STRING" id="576137.A0A1L7X5S0"/>
<feature type="chain" id="PRO_5012273286" description="Extracellular membrane protein CFEM domain-containing protein" evidence="1">
    <location>
        <begin position="19"/>
        <end position="183"/>
    </location>
</feature>
<reference evidence="2" key="1">
    <citation type="submission" date="2016-03" db="EMBL/GenBank/DDBJ databases">
        <authorList>
            <person name="Ploux O."/>
        </authorList>
    </citation>
    <scope>NUCLEOTIDE SEQUENCE [LARGE SCALE GENOMIC DNA]</scope>
    <source>
        <strain evidence="2">UAMH 11012</strain>
    </source>
</reference>
<sequence length="183" mass="17914">MYISSFLAVSSLAAITVAQTTSYSYITPTTSTCAAQAVLDSCFASTTAIIQTCATTDYGCLCQKYNDLLTCFLQCPNDSRLGAAQSSQATYCSDASAYTSTTSSAISRAVSSAVSAATTNAGTASGAATTGSSGAVRVASSTDSGSSASASATSTAKSGAKKELMVGAGSVVMGLAGLAAAVL</sequence>
<keyword evidence="1" id="KW-0732">Signal</keyword>
<evidence type="ECO:0000313" key="3">
    <source>
        <dbReference type="Proteomes" id="UP000184330"/>
    </source>
</evidence>
<dbReference type="Proteomes" id="UP000184330">
    <property type="component" value="Unassembled WGS sequence"/>
</dbReference>
<evidence type="ECO:0000256" key="1">
    <source>
        <dbReference type="SAM" id="SignalP"/>
    </source>
</evidence>
<protein>
    <recommendedName>
        <fullName evidence="4">Extracellular membrane protein CFEM domain-containing protein</fullName>
    </recommendedName>
</protein>
<accession>A0A1L7X5S0</accession>
<feature type="signal peptide" evidence="1">
    <location>
        <begin position="1"/>
        <end position="18"/>
    </location>
</feature>
<evidence type="ECO:0008006" key="4">
    <source>
        <dbReference type="Google" id="ProtNLM"/>
    </source>
</evidence>
<organism evidence="2 3">
    <name type="scientific">Phialocephala subalpina</name>
    <dbReference type="NCBI Taxonomy" id="576137"/>
    <lineage>
        <taxon>Eukaryota</taxon>
        <taxon>Fungi</taxon>
        <taxon>Dikarya</taxon>
        <taxon>Ascomycota</taxon>
        <taxon>Pezizomycotina</taxon>
        <taxon>Leotiomycetes</taxon>
        <taxon>Helotiales</taxon>
        <taxon>Mollisiaceae</taxon>
        <taxon>Phialocephala</taxon>
        <taxon>Phialocephala fortinii species complex</taxon>
    </lineage>
</organism>
<dbReference type="AlphaFoldDB" id="A0A1L7X5S0"/>
<dbReference type="OrthoDB" id="2507140at2759"/>
<keyword evidence="3" id="KW-1185">Reference proteome</keyword>
<evidence type="ECO:0000313" key="2">
    <source>
        <dbReference type="EMBL" id="CZR60376.1"/>
    </source>
</evidence>
<gene>
    <name evidence="2" type="ORF">PAC_10272</name>
</gene>
<proteinExistence type="predicted"/>
<dbReference type="EMBL" id="FJOG01000016">
    <property type="protein sequence ID" value="CZR60376.1"/>
    <property type="molecule type" value="Genomic_DNA"/>
</dbReference>
<name>A0A1L7X5S0_9HELO</name>